<gene>
    <name evidence="3" type="ORF">ABC228_04950</name>
</gene>
<evidence type="ECO:0000256" key="2">
    <source>
        <dbReference type="SAM" id="Phobius"/>
    </source>
</evidence>
<comment type="caution">
    <text evidence="3">The sequence shown here is derived from an EMBL/GenBank/DDBJ whole genome shotgun (WGS) entry which is preliminary data.</text>
</comment>
<dbReference type="EMBL" id="JBDIML010000001">
    <property type="protein sequence ID" value="MEN2766527.1"/>
    <property type="molecule type" value="Genomic_DNA"/>
</dbReference>
<evidence type="ECO:0000313" key="3">
    <source>
        <dbReference type="EMBL" id="MEN2766527.1"/>
    </source>
</evidence>
<dbReference type="Proteomes" id="UP001444625">
    <property type="component" value="Unassembled WGS sequence"/>
</dbReference>
<evidence type="ECO:0000256" key="1">
    <source>
        <dbReference type="ARBA" id="ARBA00010894"/>
    </source>
</evidence>
<dbReference type="InterPro" id="IPR003425">
    <property type="entry name" value="CCB3/YggT"/>
</dbReference>
<dbReference type="RefSeq" id="WP_345823973.1">
    <property type="nucleotide sequence ID" value="NZ_JBDIML010000001.1"/>
</dbReference>
<keyword evidence="2" id="KW-1133">Transmembrane helix</keyword>
<accession>A0ABU9XI58</accession>
<evidence type="ECO:0000313" key="4">
    <source>
        <dbReference type="Proteomes" id="UP001444625"/>
    </source>
</evidence>
<keyword evidence="2" id="KW-0812">Transmembrane</keyword>
<proteinExistence type="inferred from homology"/>
<comment type="similarity">
    <text evidence="1">Belongs to the YggT family.</text>
</comment>
<organism evidence="3 4">
    <name type="scientific">Ornithinibacillus xuwenensis</name>
    <dbReference type="NCBI Taxonomy" id="3144668"/>
    <lineage>
        <taxon>Bacteria</taxon>
        <taxon>Bacillati</taxon>
        <taxon>Bacillota</taxon>
        <taxon>Bacilli</taxon>
        <taxon>Bacillales</taxon>
        <taxon>Bacillaceae</taxon>
        <taxon>Ornithinibacillus</taxon>
    </lineage>
</organism>
<dbReference type="PANTHER" id="PTHR33219">
    <property type="entry name" value="YLMG HOMOLOG PROTEIN 2, CHLOROPLASTIC"/>
    <property type="match status" value="1"/>
</dbReference>
<feature type="transmembrane region" description="Helical" evidence="2">
    <location>
        <begin position="12"/>
        <end position="30"/>
    </location>
</feature>
<feature type="transmembrane region" description="Helical" evidence="2">
    <location>
        <begin position="56"/>
        <end position="77"/>
    </location>
</feature>
<protein>
    <submittedName>
        <fullName evidence="3">YggT family protein</fullName>
    </submittedName>
</protein>
<dbReference type="Pfam" id="PF02325">
    <property type="entry name" value="CCB3_YggT"/>
    <property type="match status" value="1"/>
</dbReference>
<name>A0ABU9XI58_9BACI</name>
<reference evidence="3 4" key="1">
    <citation type="submission" date="2024-05" db="EMBL/GenBank/DDBJ databases">
        <authorList>
            <person name="Haq I."/>
            <person name="Ullah Z."/>
            <person name="Ahmad R."/>
            <person name="Li M."/>
            <person name="Tong Y."/>
        </authorList>
    </citation>
    <scope>NUCLEOTIDE SEQUENCE [LARGE SCALE GENOMIC DNA]</scope>
    <source>
        <strain evidence="3 4">16A2E</strain>
    </source>
</reference>
<sequence length="94" mass="10763">MWLYHIFNTLSMALHIYSVGLIVYIFMSWFPGARESSFGSFMSRIYEPYLEPFRKFIPPLGLIDFSPIVAILVLQLAGTGVRELYNMLAPIILG</sequence>
<dbReference type="PANTHER" id="PTHR33219:SF14">
    <property type="entry name" value="PROTEIN COFACTOR ASSEMBLY OF COMPLEX C SUBUNIT B CCB3, CHLOROPLASTIC-RELATED"/>
    <property type="match status" value="1"/>
</dbReference>
<keyword evidence="4" id="KW-1185">Reference proteome</keyword>
<keyword evidence="2" id="KW-0472">Membrane</keyword>